<feature type="compositionally biased region" description="Low complexity" evidence="1">
    <location>
        <begin position="163"/>
        <end position="172"/>
    </location>
</feature>
<accession>A0A1J9QK43</accession>
<sequence length="197" mass="22233">MLLPRQEPAGDPAFTSDDDDYVYDSFWFSQTGIIIKYVLFGTSLFIFLVWFIGGYIHAQRRMKKGLPPLAYHKWLVPRYQRARYEPQLQGVVYYQYHGQRPQYYAPGQNGFPMQGYPEPPPLYSQDMPPTYQPPPGATKADPQQHYGPPSPQYAPPPGPPPSTSQVPQGPQQTGVLIDEPTAPAQAHHTGSSNPFRL</sequence>
<protein>
    <submittedName>
        <fullName evidence="3">Ubiquitin-protein ligase sel1</fullName>
    </submittedName>
</protein>
<evidence type="ECO:0000313" key="3">
    <source>
        <dbReference type="EMBL" id="OJD28856.1"/>
    </source>
</evidence>
<keyword evidence="2" id="KW-0472">Membrane</keyword>
<feature type="compositionally biased region" description="Pro residues" evidence="1">
    <location>
        <begin position="148"/>
        <end position="162"/>
    </location>
</feature>
<evidence type="ECO:0000256" key="1">
    <source>
        <dbReference type="SAM" id="MobiDB-lite"/>
    </source>
</evidence>
<evidence type="ECO:0000256" key="2">
    <source>
        <dbReference type="SAM" id="Phobius"/>
    </source>
</evidence>
<keyword evidence="2" id="KW-1133">Transmembrane helix</keyword>
<dbReference type="InterPro" id="IPR020999">
    <property type="entry name" value="Chitin_synth_reg_RCR"/>
</dbReference>
<dbReference type="GeneID" id="31010488"/>
<keyword evidence="3" id="KW-0436">Ligase</keyword>
<gene>
    <name evidence="3" type="ORF">BKCO1_1070005</name>
</gene>
<feature type="compositionally biased region" description="Polar residues" evidence="1">
    <location>
        <begin position="188"/>
        <end position="197"/>
    </location>
</feature>
<name>A0A1J9QK43_9PEZI</name>
<dbReference type="RefSeq" id="XP_020125116.1">
    <property type="nucleotide sequence ID" value="XM_020270229.1"/>
</dbReference>
<proteinExistence type="predicted"/>
<keyword evidence="4" id="KW-1185">Reference proteome</keyword>
<dbReference type="GO" id="GO:0016874">
    <property type="term" value="F:ligase activity"/>
    <property type="evidence" value="ECO:0007669"/>
    <property type="project" value="UniProtKB-KW"/>
</dbReference>
<feature type="transmembrane region" description="Helical" evidence="2">
    <location>
        <begin position="34"/>
        <end position="56"/>
    </location>
</feature>
<dbReference type="OrthoDB" id="5400539at2759"/>
<feature type="region of interest" description="Disordered" evidence="1">
    <location>
        <begin position="107"/>
        <end position="197"/>
    </location>
</feature>
<reference evidence="3 4" key="1">
    <citation type="submission" date="2016-10" db="EMBL/GenBank/DDBJ databases">
        <title>Proteomics and genomics reveal pathogen-plant mechanisms compatible with a hemibiotrophic lifestyle of Diplodia corticola.</title>
        <authorList>
            <person name="Fernandes I."/>
            <person name="De Jonge R."/>
            <person name="Van De Peer Y."/>
            <person name="Devreese B."/>
            <person name="Alves A."/>
            <person name="Esteves A.C."/>
        </authorList>
    </citation>
    <scope>NUCLEOTIDE SEQUENCE [LARGE SCALE GENOMIC DNA]</scope>
    <source>
        <strain evidence="3 4">CBS 112549</strain>
    </source>
</reference>
<evidence type="ECO:0000313" key="4">
    <source>
        <dbReference type="Proteomes" id="UP000183809"/>
    </source>
</evidence>
<dbReference type="AlphaFoldDB" id="A0A1J9QK43"/>
<dbReference type="EMBL" id="MNUE01000107">
    <property type="protein sequence ID" value="OJD28856.1"/>
    <property type="molecule type" value="Genomic_DNA"/>
</dbReference>
<comment type="caution">
    <text evidence="3">The sequence shown here is derived from an EMBL/GenBank/DDBJ whole genome shotgun (WGS) entry which is preliminary data.</text>
</comment>
<organism evidence="3 4">
    <name type="scientific">Diplodia corticola</name>
    <dbReference type="NCBI Taxonomy" id="236234"/>
    <lineage>
        <taxon>Eukaryota</taxon>
        <taxon>Fungi</taxon>
        <taxon>Dikarya</taxon>
        <taxon>Ascomycota</taxon>
        <taxon>Pezizomycotina</taxon>
        <taxon>Dothideomycetes</taxon>
        <taxon>Dothideomycetes incertae sedis</taxon>
        <taxon>Botryosphaeriales</taxon>
        <taxon>Botryosphaeriaceae</taxon>
        <taxon>Diplodia</taxon>
    </lineage>
</organism>
<dbReference type="Pfam" id="PF12273">
    <property type="entry name" value="RCR"/>
    <property type="match status" value="1"/>
</dbReference>
<keyword evidence="2" id="KW-0812">Transmembrane</keyword>
<dbReference type="Proteomes" id="UP000183809">
    <property type="component" value="Unassembled WGS sequence"/>
</dbReference>